<dbReference type="AlphaFoldDB" id="A0A139SRE8"/>
<evidence type="ECO:0000313" key="2">
    <source>
        <dbReference type="Proteomes" id="UP000072660"/>
    </source>
</evidence>
<dbReference type="EMBL" id="LSZO01000168">
    <property type="protein sequence ID" value="KXU37175.1"/>
    <property type="molecule type" value="Genomic_DNA"/>
</dbReference>
<organism evidence="1 2">
    <name type="scientific">Ventosimonas gracilis</name>
    <dbReference type="NCBI Taxonomy" id="1680762"/>
    <lineage>
        <taxon>Bacteria</taxon>
        <taxon>Pseudomonadati</taxon>
        <taxon>Pseudomonadota</taxon>
        <taxon>Gammaproteobacteria</taxon>
        <taxon>Pseudomonadales</taxon>
        <taxon>Ventosimonadaceae</taxon>
        <taxon>Ventosimonas</taxon>
    </lineage>
</organism>
<sequence length="93" mass="10740">MTIFGDFVKDTSVIQHSETPDISFDIIRDVNTEKYGFFLCCKNNTPSIMCRFGFSSTLDAWIEAMNWLEDHQGIDDSLFPLRCHLGKSTRRDL</sequence>
<comment type="caution">
    <text evidence="1">The sequence shown here is derived from an EMBL/GenBank/DDBJ whole genome shotgun (WGS) entry which is preliminary data.</text>
</comment>
<gene>
    <name evidence="1" type="ORF">AXE65_00570</name>
</gene>
<protein>
    <submittedName>
        <fullName evidence="1">Uncharacterized protein</fullName>
    </submittedName>
</protein>
<dbReference type="Proteomes" id="UP000072660">
    <property type="component" value="Unassembled WGS sequence"/>
</dbReference>
<accession>A0A139SRE8</accession>
<name>A0A139SRE8_9GAMM</name>
<reference evidence="1 2" key="1">
    <citation type="submission" date="2016-02" db="EMBL/GenBank/DDBJ databases">
        <authorList>
            <person name="Wen L."/>
            <person name="He K."/>
            <person name="Yang H."/>
        </authorList>
    </citation>
    <scope>NUCLEOTIDE SEQUENCE [LARGE SCALE GENOMIC DNA]</scope>
    <source>
        <strain evidence="1 2">CV58</strain>
    </source>
</reference>
<evidence type="ECO:0000313" key="1">
    <source>
        <dbReference type="EMBL" id="KXU37175.1"/>
    </source>
</evidence>
<proteinExistence type="predicted"/>
<keyword evidence="2" id="KW-1185">Reference proteome</keyword>